<dbReference type="GO" id="GO:0005835">
    <property type="term" value="C:fatty acid synthase complex"/>
    <property type="evidence" value="ECO:0007669"/>
    <property type="project" value="InterPro"/>
</dbReference>
<dbReference type="EC" id="4.2.1.119" evidence="3"/>
<dbReference type="PRINTS" id="PR01483">
    <property type="entry name" value="FASYNTHASE"/>
</dbReference>
<sequence length="142" mass="15136">MDGYCLEDLSEGMTARLRKTVTEADIGLFAGVTGDFNPLHVDAEYAGETPFGGRIAHGMLTAGLVSAVLGTRLPGPGSIYVSQSMRFRAPVYPGDTVTAEVEVLSIERDRGFVTLETRARVGTRAVLSGEAVLKTPSRSDMQ</sequence>
<name>A0A5B8RDQ3_9ZZZZ</name>
<dbReference type="GO" id="GO:0006633">
    <property type="term" value="P:fatty acid biosynthetic process"/>
    <property type="evidence" value="ECO:0007669"/>
    <property type="project" value="InterPro"/>
</dbReference>
<accession>A0A5B8RDQ3</accession>
<evidence type="ECO:0000256" key="1">
    <source>
        <dbReference type="ARBA" id="ARBA00023239"/>
    </source>
</evidence>
<feature type="domain" description="MaoC-like" evidence="2">
    <location>
        <begin position="13"/>
        <end position="110"/>
    </location>
</feature>
<evidence type="ECO:0000313" key="3">
    <source>
        <dbReference type="EMBL" id="QEA06028.1"/>
    </source>
</evidence>
<dbReference type="SUPFAM" id="SSF54637">
    <property type="entry name" value="Thioesterase/thiol ester dehydrase-isomerase"/>
    <property type="match status" value="1"/>
</dbReference>
<dbReference type="EMBL" id="MN079121">
    <property type="protein sequence ID" value="QEA06028.1"/>
    <property type="molecule type" value="Genomic_DNA"/>
</dbReference>
<proteinExistence type="predicted"/>
<gene>
    <name evidence="3" type="primary">phaJ</name>
    <name evidence="3" type="ORF">KBTEX_02357</name>
</gene>
<protein>
    <submittedName>
        <fullName evidence="3">(R)-specific enoyl-CoA hydratase</fullName>
        <ecNumber evidence="3">4.2.1.119</ecNumber>
    </submittedName>
</protein>
<reference evidence="3" key="1">
    <citation type="submission" date="2019-06" db="EMBL/GenBank/DDBJ databases">
        <authorList>
            <person name="Murdoch R.W."/>
            <person name="Fathepure B."/>
        </authorList>
    </citation>
    <scope>NUCLEOTIDE SEQUENCE</scope>
</reference>
<dbReference type="CDD" id="cd03449">
    <property type="entry name" value="R_hydratase"/>
    <property type="match status" value="1"/>
</dbReference>
<dbReference type="GO" id="GO:0019171">
    <property type="term" value="F:(3R)-hydroxyacyl-[acyl-carrier-protein] dehydratase activity"/>
    <property type="evidence" value="ECO:0007669"/>
    <property type="project" value="TreeGrafter"/>
</dbReference>
<dbReference type="GO" id="GO:0004312">
    <property type="term" value="F:fatty acid synthase activity"/>
    <property type="evidence" value="ECO:0007669"/>
    <property type="project" value="InterPro"/>
</dbReference>
<organism evidence="3">
    <name type="scientific">uncultured organism</name>
    <dbReference type="NCBI Taxonomy" id="155900"/>
    <lineage>
        <taxon>unclassified sequences</taxon>
        <taxon>environmental samples</taxon>
    </lineage>
</organism>
<keyword evidence="1 3" id="KW-0456">Lyase</keyword>
<dbReference type="InterPro" id="IPR003965">
    <property type="entry name" value="Fatty_acid_synthase"/>
</dbReference>
<dbReference type="Gene3D" id="3.10.129.10">
    <property type="entry name" value="Hotdog Thioesterase"/>
    <property type="match status" value="1"/>
</dbReference>
<dbReference type="InterPro" id="IPR050965">
    <property type="entry name" value="UPF0336/Enoyl-CoA_hydratase"/>
</dbReference>
<dbReference type="InterPro" id="IPR002539">
    <property type="entry name" value="MaoC-like_dom"/>
</dbReference>
<dbReference type="GO" id="GO:0018812">
    <property type="term" value="F:3-hydroxyacyl-CoA dehydratase activity"/>
    <property type="evidence" value="ECO:0007669"/>
    <property type="project" value="UniProtKB-EC"/>
</dbReference>
<dbReference type="PANTHER" id="PTHR43437:SF3">
    <property type="entry name" value="HYDROXYACYL-THIOESTER DEHYDRATASE TYPE 2, MITOCHONDRIAL"/>
    <property type="match status" value="1"/>
</dbReference>
<dbReference type="Pfam" id="PF01575">
    <property type="entry name" value="MaoC_dehydratas"/>
    <property type="match status" value="1"/>
</dbReference>
<dbReference type="AlphaFoldDB" id="A0A5B8RDQ3"/>
<evidence type="ECO:0000259" key="2">
    <source>
        <dbReference type="Pfam" id="PF01575"/>
    </source>
</evidence>
<dbReference type="PANTHER" id="PTHR43437">
    <property type="entry name" value="HYDROXYACYL-THIOESTER DEHYDRATASE TYPE 2, MITOCHONDRIAL-RELATED"/>
    <property type="match status" value="1"/>
</dbReference>
<dbReference type="InterPro" id="IPR029069">
    <property type="entry name" value="HotDog_dom_sf"/>
</dbReference>
<dbReference type="FunFam" id="3.10.129.10:FF:000042">
    <property type="entry name" value="MaoC domain protein dehydratase"/>
    <property type="match status" value="1"/>
</dbReference>